<name>A0A6A5WQQ8_9PLEO</name>
<gene>
    <name evidence="2" type="ORF">P154DRAFT_552325</name>
</gene>
<feature type="transmembrane region" description="Helical" evidence="1">
    <location>
        <begin position="31"/>
        <end position="55"/>
    </location>
</feature>
<dbReference type="EMBL" id="ML977570">
    <property type="protein sequence ID" value="KAF2003867.1"/>
    <property type="molecule type" value="Genomic_DNA"/>
</dbReference>
<evidence type="ECO:0000313" key="3">
    <source>
        <dbReference type="Proteomes" id="UP000799779"/>
    </source>
</evidence>
<keyword evidence="1" id="KW-1133">Transmembrane helix</keyword>
<proteinExistence type="predicted"/>
<protein>
    <submittedName>
        <fullName evidence="2">Uncharacterized protein</fullName>
    </submittedName>
</protein>
<keyword evidence="1" id="KW-0812">Transmembrane</keyword>
<evidence type="ECO:0000256" key="1">
    <source>
        <dbReference type="SAM" id="Phobius"/>
    </source>
</evidence>
<dbReference type="Proteomes" id="UP000799779">
    <property type="component" value="Unassembled WGS sequence"/>
</dbReference>
<evidence type="ECO:0000313" key="2">
    <source>
        <dbReference type="EMBL" id="KAF2003867.1"/>
    </source>
</evidence>
<organism evidence="2 3">
    <name type="scientific">Amniculicola lignicola CBS 123094</name>
    <dbReference type="NCBI Taxonomy" id="1392246"/>
    <lineage>
        <taxon>Eukaryota</taxon>
        <taxon>Fungi</taxon>
        <taxon>Dikarya</taxon>
        <taxon>Ascomycota</taxon>
        <taxon>Pezizomycotina</taxon>
        <taxon>Dothideomycetes</taxon>
        <taxon>Pleosporomycetidae</taxon>
        <taxon>Pleosporales</taxon>
        <taxon>Amniculicolaceae</taxon>
        <taxon>Amniculicola</taxon>
    </lineage>
</organism>
<sequence>MLGTKFSLVVGGKSITAISVSKSNYSTIVSAYTILIQFLFIALWNLISCLILITFDISTRANMLGVVAFWNSRDPFFAALSSLSFLSMLILRGGHLGIRNAKHLIPASAMAFLSTGTLVSSIVLGIVYPNMLTLTQVAPVAPAAVFSPYFGEVANSTVTDILTSGRPAVLRALGSVEASENNSKLRSAHIRQVEVSGSNVTHPQLGVEYSYQLSAEDFHLKEFADLVLKVEGSCVTEYGWLQKDTRGWDVYIPWGRPEKGNRFSVANENVGGPLIDFAAFIHPDIDTDSQLTNRSFAFAVATSQVPSFTPSTDPWYYTASNLTVFDSPYVIKSGRPALSCWETTEICVQGHCYDTNLATSPLPDGLKYIFKTRFRHPMAIHIAIEAGVMTFKSYVGSSSGAVLDAHAASLYSDMERLILAGYLASREVFHEVTSPPKAPGVRNALEDESGKLMAGADGYVVGSPEVYALRYDLVILAPVLTLVLWVLVTALEAYRHGSDNQGTFKKRAVALRATHLFRMLDEKSTDQRWSKRKGGIPLPPQEIGAWEMEVQTDHGGTDIVIEKPSGAGGAE</sequence>
<dbReference type="AlphaFoldDB" id="A0A6A5WQQ8"/>
<reference evidence="2" key="1">
    <citation type="journal article" date="2020" name="Stud. Mycol.">
        <title>101 Dothideomycetes genomes: a test case for predicting lifestyles and emergence of pathogens.</title>
        <authorList>
            <person name="Haridas S."/>
            <person name="Albert R."/>
            <person name="Binder M."/>
            <person name="Bloem J."/>
            <person name="Labutti K."/>
            <person name="Salamov A."/>
            <person name="Andreopoulos B."/>
            <person name="Baker S."/>
            <person name="Barry K."/>
            <person name="Bills G."/>
            <person name="Bluhm B."/>
            <person name="Cannon C."/>
            <person name="Castanera R."/>
            <person name="Culley D."/>
            <person name="Daum C."/>
            <person name="Ezra D."/>
            <person name="Gonzalez J."/>
            <person name="Henrissat B."/>
            <person name="Kuo A."/>
            <person name="Liang C."/>
            <person name="Lipzen A."/>
            <person name="Lutzoni F."/>
            <person name="Magnuson J."/>
            <person name="Mondo S."/>
            <person name="Nolan M."/>
            <person name="Ohm R."/>
            <person name="Pangilinan J."/>
            <person name="Park H.-J."/>
            <person name="Ramirez L."/>
            <person name="Alfaro M."/>
            <person name="Sun H."/>
            <person name="Tritt A."/>
            <person name="Yoshinaga Y."/>
            <person name="Zwiers L.-H."/>
            <person name="Turgeon B."/>
            <person name="Goodwin S."/>
            <person name="Spatafora J."/>
            <person name="Crous P."/>
            <person name="Grigoriev I."/>
        </authorList>
    </citation>
    <scope>NUCLEOTIDE SEQUENCE</scope>
    <source>
        <strain evidence="2">CBS 123094</strain>
    </source>
</reference>
<accession>A0A6A5WQQ8</accession>
<feature type="transmembrane region" description="Helical" evidence="1">
    <location>
        <begin position="104"/>
        <end position="128"/>
    </location>
</feature>
<dbReference type="OrthoDB" id="5337208at2759"/>
<keyword evidence="1" id="KW-0472">Membrane</keyword>
<keyword evidence="3" id="KW-1185">Reference proteome</keyword>
<feature type="transmembrane region" description="Helical" evidence="1">
    <location>
        <begin position="75"/>
        <end position="92"/>
    </location>
</feature>